<evidence type="ECO:0000313" key="8">
    <source>
        <dbReference type="EMBL" id="OWK36433.1"/>
    </source>
</evidence>
<dbReference type="RefSeq" id="WP_088259435.1">
    <property type="nucleotide sequence ID" value="NZ_NIDE01000017.1"/>
</dbReference>
<dbReference type="PANTHER" id="PTHR35889">
    <property type="entry name" value="CYCLOINULO-OLIGOSACCHARIDE FRUCTANOTRANSFERASE-RELATED"/>
    <property type="match status" value="1"/>
</dbReference>
<proteinExistence type="predicted"/>
<dbReference type="InterPro" id="IPR011429">
    <property type="entry name" value="Cyt_c_Planctomycete-type"/>
</dbReference>
<keyword evidence="6" id="KW-0732">Signal</keyword>
<evidence type="ECO:0000256" key="3">
    <source>
        <dbReference type="ARBA" id="ARBA00023004"/>
    </source>
</evidence>
<dbReference type="EMBL" id="NIDE01000017">
    <property type="protein sequence ID" value="OWK36433.1"/>
    <property type="molecule type" value="Genomic_DNA"/>
</dbReference>
<dbReference type="PANTHER" id="PTHR35889:SF3">
    <property type="entry name" value="F-BOX DOMAIN-CONTAINING PROTEIN"/>
    <property type="match status" value="1"/>
</dbReference>
<dbReference type="Pfam" id="PF07583">
    <property type="entry name" value="PSCyt2"/>
    <property type="match status" value="1"/>
</dbReference>
<dbReference type="Proteomes" id="UP000214646">
    <property type="component" value="Unassembled WGS sequence"/>
</dbReference>
<keyword evidence="9" id="KW-1185">Reference proteome</keyword>
<keyword evidence="5" id="KW-0175">Coiled coil</keyword>
<sequence length="898" mass="98460">MHAWLAALLGLLAIASVAGAAAPVDYVKDVKPILRARCYSCHGALQQKGKLRVDSGDLLRKGGVSGPAVRPDTPGLSQLLLRVAEKDPEERMPPEGQPLTDKEIATLKAWVEQGAKVPLNDKPEADPRDHWAFRKPVRPVIPAPIGKAWGGNPVDALLADKHREKGLTPNPPAGKAVLLRRVYLDLIGLPPTREEVAAFLADPAADAYEKVVDRLLTDPRYGERWARHWMDVWRYSDWYGRRAVPDVMNSYPTVWRWRDWIVASLNAGKGYDRMVAEMLAADELDPADETNVVATGFLVRNWFKWNYNNWMRDNVEHTGKAFLGLTMNCCHCHDHKYDPITQREYFRLRAVFEPLELRHDRVPGEPDPGPFKKYVYGVAYGPIASGKVRVFDEKPDAETFVYAAGDERNKTAGAAAVPPGVPGALGSLTPTPITLPPTAWYPGLKPFIRAEELAKRTPAVAAAETALKAGAPIPSFSNMAGWEDFFRARHVAEARLAVARADLGSVQARIAADDAMYLGGPGNADELAKAAAKAERQLQHATTVLALAQAEQALAPVRRKAAADTKAKPEADKLAAAAETARKQVDAAAVAVAVVSTEYTAFSPVYPKQSSGRRLALAKWITGPDNPLAARVAVNHLWRWHFGRALAEPTFDLGRNGKPPSNPALLDWLAVELQSNGWKMKPLHRLIVTSRAYRMDSSEPPAADARRAHDPDNVYLWRFPTARMEAEVVRDSVLYLAGELDPKAGGPEIPHEQGLTSHRRSLYFAYHGESKMGFLELFDAANPCDAYTRTASVTPQQALVLSNSELTLRSGRALARKLATAFPTDRAAFARAAFEQVLGRTPDPDEVAAAVRFLDRQVELLKSAPKPPAAGPSADPLLRAMEGLVVALFNHNDFVTIR</sequence>
<dbReference type="GO" id="GO:0046872">
    <property type="term" value="F:metal ion binding"/>
    <property type="evidence" value="ECO:0007669"/>
    <property type="project" value="UniProtKB-KW"/>
</dbReference>
<keyword evidence="1 4" id="KW-0349">Heme</keyword>
<dbReference type="GO" id="GO:0009055">
    <property type="term" value="F:electron transfer activity"/>
    <property type="evidence" value="ECO:0007669"/>
    <property type="project" value="InterPro"/>
</dbReference>
<name>A0A225D626_9BACT</name>
<dbReference type="PROSITE" id="PS51007">
    <property type="entry name" value="CYTC"/>
    <property type="match status" value="1"/>
</dbReference>
<dbReference type="InterPro" id="IPR022655">
    <property type="entry name" value="DUF1553"/>
</dbReference>
<keyword evidence="2 4" id="KW-0479">Metal-binding</keyword>
<feature type="signal peptide" evidence="6">
    <location>
        <begin position="1"/>
        <end position="20"/>
    </location>
</feature>
<gene>
    <name evidence="8" type="ORF">FRUB_08996</name>
</gene>
<dbReference type="InterPro" id="IPR009056">
    <property type="entry name" value="Cyt_c-like_dom"/>
</dbReference>
<feature type="domain" description="Cytochrome c" evidence="7">
    <location>
        <begin position="25"/>
        <end position="115"/>
    </location>
</feature>
<dbReference type="InterPro" id="IPR036909">
    <property type="entry name" value="Cyt_c-like_dom_sf"/>
</dbReference>
<dbReference type="GO" id="GO:0020037">
    <property type="term" value="F:heme binding"/>
    <property type="evidence" value="ECO:0007669"/>
    <property type="project" value="InterPro"/>
</dbReference>
<evidence type="ECO:0000256" key="4">
    <source>
        <dbReference type="PROSITE-ProRule" id="PRU00433"/>
    </source>
</evidence>
<reference evidence="9" key="1">
    <citation type="submission" date="2017-06" db="EMBL/GenBank/DDBJ databases">
        <title>Genome analysis of Fimbriiglobus ruber SP5, the first member of the order Planctomycetales with confirmed chitinolytic capability.</title>
        <authorList>
            <person name="Ravin N.V."/>
            <person name="Rakitin A.L."/>
            <person name="Ivanova A.A."/>
            <person name="Beletsky A.V."/>
            <person name="Kulichevskaya I.S."/>
            <person name="Mardanov A.V."/>
            <person name="Dedysh S.N."/>
        </authorList>
    </citation>
    <scope>NUCLEOTIDE SEQUENCE [LARGE SCALE GENOMIC DNA]</scope>
    <source>
        <strain evidence="9">SP5</strain>
    </source>
</reference>
<comment type="caution">
    <text evidence="8">The sequence shown here is derived from an EMBL/GenBank/DDBJ whole genome shotgun (WGS) entry which is preliminary data.</text>
</comment>
<dbReference type="OrthoDB" id="127107at2"/>
<evidence type="ECO:0000256" key="5">
    <source>
        <dbReference type="SAM" id="Coils"/>
    </source>
</evidence>
<keyword evidence="3 4" id="KW-0408">Iron</keyword>
<evidence type="ECO:0000256" key="1">
    <source>
        <dbReference type="ARBA" id="ARBA00022617"/>
    </source>
</evidence>
<evidence type="ECO:0000256" key="2">
    <source>
        <dbReference type="ARBA" id="ARBA00022723"/>
    </source>
</evidence>
<dbReference type="Pfam" id="PF07587">
    <property type="entry name" value="PSD1"/>
    <property type="match status" value="1"/>
</dbReference>
<accession>A0A225D626</accession>
<feature type="coiled-coil region" evidence="5">
    <location>
        <begin position="524"/>
        <end position="551"/>
    </location>
</feature>
<dbReference type="AlphaFoldDB" id="A0A225D626"/>
<evidence type="ECO:0000313" key="9">
    <source>
        <dbReference type="Proteomes" id="UP000214646"/>
    </source>
</evidence>
<protein>
    <recommendedName>
        <fullName evidence="7">Cytochrome c domain-containing protein</fullName>
    </recommendedName>
</protein>
<feature type="chain" id="PRO_5012013752" description="Cytochrome c domain-containing protein" evidence="6">
    <location>
        <begin position="21"/>
        <end position="898"/>
    </location>
</feature>
<evidence type="ECO:0000256" key="6">
    <source>
        <dbReference type="SAM" id="SignalP"/>
    </source>
</evidence>
<dbReference type="InterPro" id="IPR011444">
    <property type="entry name" value="DUF1549"/>
</dbReference>
<organism evidence="8 9">
    <name type="scientific">Fimbriiglobus ruber</name>
    <dbReference type="NCBI Taxonomy" id="1908690"/>
    <lineage>
        <taxon>Bacteria</taxon>
        <taxon>Pseudomonadati</taxon>
        <taxon>Planctomycetota</taxon>
        <taxon>Planctomycetia</taxon>
        <taxon>Gemmatales</taxon>
        <taxon>Gemmataceae</taxon>
        <taxon>Fimbriiglobus</taxon>
    </lineage>
</organism>
<dbReference type="Pfam" id="PF07635">
    <property type="entry name" value="PSCyt1"/>
    <property type="match status" value="1"/>
</dbReference>
<evidence type="ECO:0000259" key="7">
    <source>
        <dbReference type="PROSITE" id="PS51007"/>
    </source>
</evidence>
<dbReference type="SUPFAM" id="SSF46626">
    <property type="entry name" value="Cytochrome c"/>
    <property type="match status" value="1"/>
</dbReference>